<sequence length="69" mass="8605">MTLFKSFRFVWIIRDCQHIQKLGEYYYKIYRIIFINFSGQIKIENITAFWFFAYQLLFCMQRLSNNCQL</sequence>
<dbReference type="EMBL" id="GG662740">
    <property type="protein sequence ID" value="EWS75118.1"/>
    <property type="molecule type" value="Genomic_DNA"/>
</dbReference>
<gene>
    <name evidence="1" type="ORF">TTHERM_000294949</name>
</gene>
<reference evidence="2" key="1">
    <citation type="journal article" date="2006" name="PLoS Biol.">
        <title>Macronuclear genome sequence of the ciliate Tetrahymena thermophila, a model eukaryote.</title>
        <authorList>
            <person name="Eisen J.A."/>
            <person name="Coyne R.S."/>
            <person name="Wu M."/>
            <person name="Wu D."/>
            <person name="Thiagarajan M."/>
            <person name="Wortman J.R."/>
            <person name="Badger J.H."/>
            <person name="Ren Q."/>
            <person name="Amedeo P."/>
            <person name="Jones K.M."/>
            <person name="Tallon L.J."/>
            <person name="Delcher A.L."/>
            <person name="Salzberg S.L."/>
            <person name="Silva J.C."/>
            <person name="Haas B.J."/>
            <person name="Majoros W.H."/>
            <person name="Farzad M."/>
            <person name="Carlton J.M."/>
            <person name="Smith R.K. Jr."/>
            <person name="Garg J."/>
            <person name="Pearlman R.E."/>
            <person name="Karrer K.M."/>
            <person name="Sun L."/>
            <person name="Manning G."/>
            <person name="Elde N.C."/>
            <person name="Turkewitz A.P."/>
            <person name="Asai D.J."/>
            <person name="Wilkes D.E."/>
            <person name="Wang Y."/>
            <person name="Cai H."/>
            <person name="Collins K."/>
            <person name="Stewart B.A."/>
            <person name="Lee S.R."/>
            <person name="Wilamowska K."/>
            <person name="Weinberg Z."/>
            <person name="Ruzzo W.L."/>
            <person name="Wloga D."/>
            <person name="Gaertig J."/>
            <person name="Frankel J."/>
            <person name="Tsao C.-C."/>
            <person name="Gorovsky M.A."/>
            <person name="Keeling P.J."/>
            <person name="Waller R.F."/>
            <person name="Patron N.J."/>
            <person name="Cherry J.M."/>
            <person name="Stover N.A."/>
            <person name="Krieger C.J."/>
            <person name="del Toro C."/>
            <person name="Ryder H.F."/>
            <person name="Williamson S.C."/>
            <person name="Barbeau R.A."/>
            <person name="Hamilton E.P."/>
            <person name="Orias E."/>
        </authorList>
    </citation>
    <scope>NUCLEOTIDE SEQUENCE [LARGE SCALE GENOMIC DNA]</scope>
    <source>
        <strain evidence="2">SB210</strain>
    </source>
</reference>
<accession>W7XEJ9</accession>
<protein>
    <submittedName>
        <fullName evidence="1">Uncharacterized protein</fullName>
    </submittedName>
</protein>
<dbReference type="AlphaFoldDB" id="W7XEJ9"/>
<dbReference type="KEGG" id="tet:TTHERM_000294949"/>
<dbReference type="Proteomes" id="UP000009168">
    <property type="component" value="Unassembled WGS sequence"/>
</dbReference>
<keyword evidence="2" id="KW-1185">Reference proteome</keyword>
<evidence type="ECO:0000313" key="1">
    <source>
        <dbReference type="EMBL" id="EWS75118.1"/>
    </source>
</evidence>
<dbReference type="GeneID" id="24438243"/>
<name>W7XEJ9_TETTS</name>
<proteinExistence type="predicted"/>
<organism evidence="1 2">
    <name type="scientific">Tetrahymena thermophila (strain SB210)</name>
    <dbReference type="NCBI Taxonomy" id="312017"/>
    <lineage>
        <taxon>Eukaryota</taxon>
        <taxon>Sar</taxon>
        <taxon>Alveolata</taxon>
        <taxon>Ciliophora</taxon>
        <taxon>Intramacronucleata</taxon>
        <taxon>Oligohymenophorea</taxon>
        <taxon>Hymenostomatida</taxon>
        <taxon>Tetrahymenina</taxon>
        <taxon>Tetrahymenidae</taxon>
        <taxon>Tetrahymena</taxon>
    </lineage>
</organism>
<dbReference type="RefSeq" id="XP_012652356.1">
    <property type="nucleotide sequence ID" value="XM_012796902.1"/>
</dbReference>
<evidence type="ECO:0000313" key="2">
    <source>
        <dbReference type="Proteomes" id="UP000009168"/>
    </source>
</evidence>
<dbReference type="InParanoid" id="W7XEJ9"/>